<evidence type="ECO:0000256" key="1">
    <source>
        <dbReference type="SAM" id="MobiDB-lite"/>
    </source>
</evidence>
<name>A0AAJ7CDN7_CEPCN</name>
<keyword evidence="2" id="KW-1185">Reference proteome</keyword>
<dbReference type="RefSeq" id="XP_015607964.1">
    <property type="nucleotide sequence ID" value="XM_015752478.2"/>
</dbReference>
<gene>
    <name evidence="3" type="primary">LOC107273877</name>
</gene>
<sequence>MDPLQSPNKKRGVKTNRLTLTPTRIRNGIRDAAATDGNRPANRTSFLLPSNNRQTGLRNRITPRISLQPSATVLQDIPQQPETDNSNIELSLLYDTYLRAECSEIVLKKKVKELSTDLTNQLVKICVERDLVLQNLTKMRLRANDVKSLAYLQNNLDLQVEDADVCCAEIAHMSKLEMKLNKLKSLIEPLDSLCCKGIIIPKDSAGIEEILKTLTEINCALNEIKKAIGSAGESQCNFMATLDKFVGEYKEVKNIQANFENALGKLQALVLKGTSLCLR</sequence>
<dbReference type="GeneID" id="107273877"/>
<evidence type="ECO:0000313" key="2">
    <source>
        <dbReference type="Proteomes" id="UP000694920"/>
    </source>
</evidence>
<dbReference type="KEGG" id="ccin:107273877"/>
<protein>
    <submittedName>
        <fullName evidence="3">Uncharacterized protein LOC107273877</fullName>
    </submittedName>
</protein>
<accession>A0AAJ7CDN7</accession>
<reference evidence="3" key="1">
    <citation type="submission" date="2025-08" db="UniProtKB">
        <authorList>
            <consortium name="RefSeq"/>
        </authorList>
    </citation>
    <scope>IDENTIFICATION</scope>
</reference>
<evidence type="ECO:0000313" key="3">
    <source>
        <dbReference type="RefSeq" id="XP_015607964.1"/>
    </source>
</evidence>
<organism evidence="2 3">
    <name type="scientific">Cephus cinctus</name>
    <name type="common">Wheat stem sawfly</name>
    <dbReference type="NCBI Taxonomy" id="211228"/>
    <lineage>
        <taxon>Eukaryota</taxon>
        <taxon>Metazoa</taxon>
        <taxon>Ecdysozoa</taxon>
        <taxon>Arthropoda</taxon>
        <taxon>Hexapoda</taxon>
        <taxon>Insecta</taxon>
        <taxon>Pterygota</taxon>
        <taxon>Neoptera</taxon>
        <taxon>Endopterygota</taxon>
        <taxon>Hymenoptera</taxon>
        <taxon>Cephoidea</taxon>
        <taxon>Cephidae</taxon>
        <taxon>Cephus</taxon>
    </lineage>
</organism>
<dbReference type="AlphaFoldDB" id="A0AAJ7CDN7"/>
<feature type="compositionally biased region" description="Polar residues" evidence="1">
    <location>
        <begin position="41"/>
        <end position="54"/>
    </location>
</feature>
<dbReference type="Proteomes" id="UP000694920">
    <property type="component" value="Unplaced"/>
</dbReference>
<proteinExistence type="predicted"/>
<feature type="region of interest" description="Disordered" evidence="1">
    <location>
        <begin position="33"/>
        <end position="54"/>
    </location>
</feature>